<evidence type="ECO:0000256" key="1">
    <source>
        <dbReference type="SAM" id="MobiDB-lite"/>
    </source>
</evidence>
<evidence type="ECO:0000313" key="2">
    <source>
        <dbReference type="EMBL" id="KAK0708984.1"/>
    </source>
</evidence>
<accession>A0AA40A496</accession>
<proteinExistence type="predicted"/>
<name>A0AA40A496_9PEZI</name>
<organism evidence="2 3">
    <name type="scientific">Lasiosphaeria miniovina</name>
    <dbReference type="NCBI Taxonomy" id="1954250"/>
    <lineage>
        <taxon>Eukaryota</taxon>
        <taxon>Fungi</taxon>
        <taxon>Dikarya</taxon>
        <taxon>Ascomycota</taxon>
        <taxon>Pezizomycotina</taxon>
        <taxon>Sordariomycetes</taxon>
        <taxon>Sordariomycetidae</taxon>
        <taxon>Sordariales</taxon>
        <taxon>Lasiosphaeriaceae</taxon>
        <taxon>Lasiosphaeria</taxon>
    </lineage>
</organism>
<sequence length="126" mass="13502">MKIPHAQPYISLAALPRASIRAAWPAMGRDSLESRALSAQQQAKTCGRRHSPHPPGNLGATAGCPVVGAKSTPPCFAHHFYVAHATNIRLPSFASFPSHTSDFGDILGFFLKPSDPIFLSVQTRAL</sequence>
<dbReference type="Proteomes" id="UP001172101">
    <property type="component" value="Unassembled WGS sequence"/>
</dbReference>
<reference evidence="2" key="1">
    <citation type="submission" date="2023-06" db="EMBL/GenBank/DDBJ databases">
        <title>Genome-scale phylogeny and comparative genomics of the fungal order Sordariales.</title>
        <authorList>
            <consortium name="Lawrence Berkeley National Laboratory"/>
            <person name="Hensen N."/>
            <person name="Bonometti L."/>
            <person name="Westerberg I."/>
            <person name="Brannstrom I.O."/>
            <person name="Guillou S."/>
            <person name="Cros-Aarteil S."/>
            <person name="Calhoun S."/>
            <person name="Haridas S."/>
            <person name="Kuo A."/>
            <person name="Mondo S."/>
            <person name="Pangilinan J."/>
            <person name="Riley R."/>
            <person name="LaButti K."/>
            <person name="Andreopoulos B."/>
            <person name="Lipzen A."/>
            <person name="Chen C."/>
            <person name="Yanf M."/>
            <person name="Daum C."/>
            <person name="Ng V."/>
            <person name="Clum A."/>
            <person name="Steindorff A."/>
            <person name="Ohm R."/>
            <person name="Martin F."/>
            <person name="Silar P."/>
            <person name="Natvig D."/>
            <person name="Lalanne C."/>
            <person name="Gautier V."/>
            <person name="Ament-velasquez S.L."/>
            <person name="Kruys A."/>
            <person name="Hutchinson M.I."/>
            <person name="Powell A.J."/>
            <person name="Barry K."/>
            <person name="Miller A.N."/>
            <person name="Grigoriev I.V."/>
            <person name="Debuchy R."/>
            <person name="Gladieux P."/>
            <person name="Thoren M.H."/>
            <person name="Johannesson H."/>
        </authorList>
    </citation>
    <scope>NUCLEOTIDE SEQUENCE</scope>
    <source>
        <strain evidence="2">SMH2392-1A</strain>
    </source>
</reference>
<dbReference type="EMBL" id="JAUIRO010000006">
    <property type="protein sequence ID" value="KAK0708984.1"/>
    <property type="molecule type" value="Genomic_DNA"/>
</dbReference>
<feature type="region of interest" description="Disordered" evidence="1">
    <location>
        <begin position="36"/>
        <end position="57"/>
    </location>
</feature>
<gene>
    <name evidence="2" type="ORF">B0T26DRAFT_389509</name>
</gene>
<keyword evidence="3" id="KW-1185">Reference proteome</keyword>
<evidence type="ECO:0000313" key="3">
    <source>
        <dbReference type="Proteomes" id="UP001172101"/>
    </source>
</evidence>
<dbReference type="GeneID" id="85318024"/>
<dbReference type="RefSeq" id="XP_060292288.1">
    <property type="nucleotide sequence ID" value="XM_060434754.1"/>
</dbReference>
<dbReference type="AlphaFoldDB" id="A0AA40A496"/>
<protein>
    <submittedName>
        <fullName evidence="2">Uncharacterized protein</fullName>
    </submittedName>
</protein>
<comment type="caution">
    <text evidence="2">The sequence shown here is derived from an EMBL/GenBank/DDBJ whole genome shotgun (WGS) entry which is preliminary data.</text>
</comment>